<reference evidence="23" key="1">
    <citation type="submission" date="2021-10" db="EMBL/GenBank/DDBJ databases">
        <authorList>
            <person name="Dean J.D."/>
            <person name="Kim M.K."/>
            <person name="Newey C.N."/>
            <person name="Stoker T.S."/>
            <person name="Thompson D.W."/>
            <person name="Grose J.H."/>
        </authorList>
    </citation>
    <scope>NUCLEOTIDE SEQUENCE</scope>
    <source>
        <strain evidence="23">BT178</strain>
    </source>
</reference>
<evidence type="ECO:0000256" key="10">
    <source>
        <dbReference type="ARBA" id="ARBA00022729"/>
    </source>
</evidence>
<evidence type="ECO:0000256" key="9">
    <source>
        <dbReference type="ARBA" id="ARBA00022723"/>
    </source>
</evidence>
<keyword evidence="10 21" id="KW-0732">Signal</keyword>
<dbReference type="InterPro" id="IPR007484">
    <property type="entry name" value="Peptidase_M28"/>
</dbReference>
<dbReference type="Pfam" id="PF04389">
    <property type="entry name" value="Peptidase_M28"/>
    <property type="match status" value="1"/>
</dbReference>
<keyword evidence="14" id="KW-0333">Golgi apparatus</keyword>
<evidence type="ECO:0000256" key="4">
    <source>
        <dbReference type="ARBA" id="ARBA00004613"/>
    </source>
</evidence>
<keyword evidence="6" id="KW-0964">Secreted</keyword>
<evidence type="ECO:0000256" key="15">
    <source>
        <dbReference type="ARBA" id="ARBA00023049"/>
    </source>
</evidence>
<keyword evidence="24" id="KW-1185">Reference proteome</keyword>
<evidence type="ECO:0000256" key="14">
    <source>
        <dbReference type="ARBA" id="ARBA00023034"/>
    </source>
</evidence>
<evidence type="ECO:0000256" key="2">
    <source>
        <dbReference type="ARBA" id="ARBA00004371"/>
    </source>
</evidence>
<protein>
    <recommendedName>
        <fullName evidence="5">Carboxypeptidase Q</fullName>
    </recommendedName>
    <alternativeName>
        <fullName evidence="20">Plasma glutamate carboxypeptidase</fullName>
    </alternativeName>
</protein>
<proteinExistence type="predicted"/>
<evidence type="ECO:0000256" key="19">
    <source>
        <dbReference type="ARBA" id="ARBA00025833"/>
    </source>
</evidence>
<dbReference type="InterPro" id="IPR039866">
    <property type="entry name" value="CPQ"/>
</dbReference>
<evidence type="ECO:0000259" key="22">
    <source>
        <dbReference type="Pfam" id="PF04389"/>
    </source>
</evidence>
<dbReference type="Gene3D" id="3.50.30.30">
    <property type="match status" value="1"/>
</dbReference>
<evidence type="ECO:0000256" key="16">
    <source>
        <dbReference type="ARBA" id="ARBA00023145"/>
    </source>
</evidence>
<dbReference type="Gene3D" id="3.40.630.10">
    <property type="entry name" value="Zn peptidases"/>
    <property type="match status" value="1"/>
</dbReference>
<evidence type="ECO:0000256" key="11">
    <source>
        <dbReference type="ARBA" id="ARBA00022801"/>
    </source>
</evidence>
<evidence type="ECO:0000256" key="3">
    <source>
        <dbReference type="ARBA" id="ARBA00004555"/>
    </source>
</evidence>
<keyword evidence="12" id="KW-0256">Endoplasmic reticulum</keyword>
<keyword evidence="15" id="KW-0482">Metalloprotease</keyword>
<name>A0ABS8AWF0_9BACT</name>
<evidence type="ECO:0000256" key="8">
    <source>
        <dbReference type="ARBA" id="ARBA00022670"/>
    </source>
</evidence>
<organism evidence="23 24">
    <name type="scientific">Hymenobacter lucidus</name>
    <dbReference type="NCBI Taxonomy" id="2880930"/>
    <lineage>
        <taxon>Bacteria</taxon>
        <taxon>Pseudomonadati</taxon>
        <taxon>Bacteroidota</taxon>
        <taxon>Cytophagia</taxon>
        <taxon>Cytophagales</taxon>
        <taxon>Hymenobacteraceae</taxon>
        <taxon>Hymenobacter</taxon>
    </lineage>
</organism>
<keyword evidence="9" id="KW-0479">Metal-binding</keyword>
<evidence type="ECO:0000256" key="6">
    <source>
        <dbReference type="ARBA" id="ARBA00022525"/>
    </source>
</evidence>
<dbReference type="EMBL" id="JAJADR010000006">
    <property type="protein sequence ID" value="MCB2410118.1"/>
    <property type="molecule type" value="Genomic_DNA"/>
</dbReference>
<keyword evidence="18" id="KW-0458">Lysosome</keyword>
<evidence type="ECO:0000313" key="24">
    <source>
        <dbReference type="Proteomes" id="UP001165296"/>
    </source>
</evidence>
<evidence type="ECO:0000256" key="13">
    <source>
        <dbReference type="ARBA" id="ARBA00022833"/>
    </source>
</evidence>
<evidence type="ECO:0000256" key="5">
    <source>
        <dbReference type="ARBA" id="ARBA00014116"/>
    </source>
</evidence>
<evidence type="ECO:0000256" key="21">
    <source>
        <dbReference type="SAM" id="SignalP"/>
    </source>
</evidence>
<feature type="signal peptide" evidence="21">
    <location>
        <begin position="1"/>
        <end position="23"/>
    </location>
</feature>
<evidence type="ECO:0000256" key="1">
    <source>
        <dbReference type="ARBA" id="ARBA00004240"/>
    </source>
</evidence>
<comment type="subunit">
    <text evidence="19">Homodimer. The monomeric form is inactive while the homodimer is active.</text>
</comment>
<evidence type="ECO:0000256" key="18">
    <source>
        <dbReference type="ARBA" id="ARBA00023228"/>
    </source>
</evidence>
<dbReference type="Proteomes" id="UP001165296">
    <property type="component" value="Unassembled WGS sequence"/>
</dbReference>
<comment type="caution">
    <text evidence="23">The sequence shown here is derived from an EMBL/GenBank/DDBJ whole genome shotgun (WGS) entry which is preliminary data.</text>
</comment>
<evidence type="ECO:0000256" key="17">
    <source>
        <dbReference type="ARBA" id="ARBA00023180"/>
    </source>
</evidence>
<keyword evidence="13" id="KW-0862">Zinc</keyword>
<keyword evidence="8" id="KW-0645">Protease</keyword>
<keyword evidence="11" id="KW-0378">Hydrolase</keyword>
<evidence type="ECO:0000256" key="20">
    <source>
        <dbReference type="ARBA" id="ARBA00033328"/>
    </source>
</evidence>
<gene>
    <name evidence="23" type="ORF">LGH74_19160</name>
</gene>
<keyword evidence="17" id="KW-0325">Glycoprotein</keyword>
<sequence length="462" mass="50215">MRSFLHRGLLLAGLGLGTLTAQAQTVNKADSLNLRKIYDEALLRGQSYENLRQLTGTIGARLSGSPQAEQAVQWSKTTMEKLGLDRVYLQEVMVPHWVRGAKEKAEIRGDKGKGVEMNVCALGGSVGTNGKLKAQVVEVKSWAELAALPDDKVKGKFIFFNRPMNPTYIETGHAYGEAGDQRRNGAIEAAKRGAVGALVRSLTLAHDEFPHTGTMRYDEKVSKIPAAALSTNGADRLSQLLKADPGLNFELEMACQTLPEVKSYNVIGEIKGSKYPDEIIVVGGHLDSWDLGQGAHDDGTGCVQSIEALRLLKATGLKPERTVRAVMFMNEENGVRGGTKYAELAKTGGEKHLAAMESDGGGFTPRGFNIEAPAATVKKVQQWQPLFRPYGSSEFLAGHSGTDIEPLKDQAKALFGYDCDSQRYFDIHHTAADTFDKVNRRELELGGASMASLIYLLSKYGL</sequence>
<keyword evidence="16" id="KW-0865">Zymogen</keyword>
<evidence type="ECO:0000256" key="7">
    <source>
        <dbReference type="ARBA" id="ARBA00022645"/>
    </source>
</evidence>
<dbReference type="SUPFAM" id="SSF53187">
    <property type="entry name" value="Zn-dependent exopeptidases"/>
    <property type="match status" value="1"/>
</dbReference>
<dbReference type="PANTHER" id="PTHR12053:SF3">
    <property type="entry name" value="CARBOXYPEPTIDASE Q"/>
    <property type="match status" value="1"/>
</dbReference>
<evidence type="ECO:0000313" key="23">
    <source>
        <dbReference type="EMBL" id="MCB2410118.1"/>
    </source>
</evidence>
<accession>A0ABS8AWF0</accession>
<dbReference type="RefSeq" id="WP_226178122.1">
    <property type="nucleotide sequence ID" value="NZ_JAJADR010000006.1"/>
</dbReference>
<feature type="chain" id="PRO_5046230090" description="Carboxypeptidase Q" evidence="21">
    <location>
        <begin position="24"/>
        <end position="462"/>
    </location>
</feature>
<comment type="subcellular location">
    <subcellularLocation>
        <location evidence="1">Endoplasmic reticulum</location>
    </subcellularLocation>
    <subcellularLocation>
        <location evidence="3">Golgi apparatus</location>
    </subcellularLocation>
    <subcellularLocation>
        <location evidence="2">Lysosome</location>
    </subcellularLocation>
    <subcellularLocation>
        <location evidence="4">Secreted</location>
    </subcellularLocation>
</comment>
<keyword evidence="7" id="KW-0121">Carboxypeptidase</keyword>
<feature type="domain" description="Peptidase M28" evidence="22">
    <location>
        <begin position="265"/>
        <end position="445"/>
    </location>
</feature>
<evidence type="ECO:0000256" key="12">
    <source>
        <dbReference type="ARBA" id="ARBA00022824"/>
    </source>
</evidence>
<dbReference type="PANTHER" id="PTHR12053">
    <property type="entry name" value="PROTEASE FAMILY M28 PLASMA GLUTAMATE CARBOXYPEPTIDASE-RELATED"/>
    <property type="match status" value="1"/>
</dbReference>